<dbReference type="SUPFAM" id="SSF53474">
    <property type="entry name" value="alpha/beta-Hydrolases"/>
    <property type="match status" value="1"/>
</dbReference>
<dbReference type="EC" id="2.3.1.31" evidence="2"/>
<keyword evidence="1 2" id="KW-0808">Transferase</keyword>
<dbReference type="PANTHER" id="PTHR32268">
    <property type="entry name" value="HOMOSERINE O-ACETYLTRANSFERASE"/>
    <property type="match status" value="1"/>
</dbReference>
<dbReference type="Gene3D" id="3.40.50.1820">
    <property type="entry name" value="alpha/beta hydrolase"/>
    <property type="match status" value="1"/>
</dbReference>
<dbReference type="HAMAP" id="MF_00296">
    <property type="entry name" value="MetX_acyltransf"/>
    <property type="match status" value="1"/>
</dbReference>
<comment type="caution">
    <text evidence="2">Lacks conserved residue(s) required for the propagation of feature annotation.</text>
</comment>
<feature type="active site" evidence="2">
    <location>
        <position position="288"/>
    </location>
</feature>
<keyword evidence="2" id="KW-0963">Cytoplasm</keyword>
<comment type="catalytic activity">
    <reaction evidence="2">
        <text>L-homoserine + acetyl-CoA = O-acetyl-L-homoserine + CoA</text>
        <dbReference type="Rhea" id="RHEA:13701"/>
        <dbReference type="ChEBI" id="CHEBI:57287"/>
        <dbReference type="ChEBI" id="CHEBI:57288"/>
        <dbReference type="ChEBI" id="CHEBI:57476"/>
        <dbReference type="ChEBI" id="CHEBI:57716"/>
        <dbReference type="EC" id="2.3.1.31"/>
    </reaction>
</comment>
<dbReference type="PIRSF" id="PIRSF000443">
    <property type="entry name" value="Homoser_Ac_trans"/>
    <property type="match status" value="1"/>
</dbReference>
<feature type="active site" description="Nucleophile" evidence="2">
    <location>
        <position position="133"/>
    </location>
</feature>
<evidence type="ECO:0000259" key="3">
    <source>
        <dbReference type="Pfam" id="PF00561"/>
    </source>
</evidence>
<keyword evidence="2" id="KW-0028">Amino-acid biosynthesis</keyword>
<comment type="subunit">
    <text evidence="2">Homodimer.</text>
</comment>
<dbReference type="InterPro" id="IPR029058">
    <property type="entry name" value="AB_hydrolase_fold"/>
</dbReference>
<evidence type="ECO:0000256" key="2">
    <source>
        <dbReference type="HAMAP-Rule" id="MF_00296"/>
    </source>
</evidence>
<dbReference type="PANTHER" id="PTHR32268:SF11">
    <property type="entry name" value="HOMOSERINE O-ACETYLTRANSFERASE"/>
    <property type="match status" value="1"/>
</dbReference>
<dbReference type="InterPro" id="IPR008220">
    <property type="entry name" value="HAT_MetX-like"/>
</dbReference>
<evidence type="ECO:0000313" key="5">
    <source>
        <dbReference type="Proteomes" id="UP001501410"/>
    </source>
</evidence>
<keyword evidence="2" id="KW-0012">Acyltransferase</keyword>
<proteinExistence type="inferred from homology"/>
<comment type="caution">
    <text evidence="4">The sequence shown here is derived from an EMBL/GenBank/DDBJ whole genome shotgun (WGS) entry which is preliminary data.</text>
</comment>
<comment type="function">
    <text evidence="2">Transfers an acetyl group from acetyl-CoA to L-homoserine, forming acetyl-L-homoserine.</text>
</comment>
<evidence type="ECO:0000313" key="4">
    <source>
        <dbReference type="EMBL" id="GAA4455786.1"/>
    </source>
</evidence>
<feature type="binding site" evidence="2">
    <location>
        <position position="318"/>
    </location>
    <ligand>
        <name>substrate</name>
    </ligand>
</feature>
<name>A0ABP8MWZ5_9BACT</name>
<organism evidence="4 5">
    <name type="scientific">Rurimicrobium arvi</name>
    <dbReference type="NCBI Taxonomy" id="2049916"/>
    <lineage>
        <taxon>Bacteria</taxon>
        <taxon>Pseudomonadati</taxon>
        <taxon>Bacteroidota</taxon>
        <taxon>Chitinophagia</taxon>
        <taxon>Chitinophagales</taxon>
        <taxon>Chitinophagaceae</taxon>
        <taxon>Rurimicrobium</taxon>
    </lineage>
</organism>
<sequence length="338" mass="37804">MALLHYTEGLTLESGIHLSHLDIAYTTYGHFTAGTSKVVWICHALTADSDPAEWWKGLVGEDYLINPDTYFIVCANILGSCYGTTGPLSNNPATGNPYYSDFPAYTIRDMVRAHQILCRHLGIQEIYLLAGGSMGGYQALEWCMMEPELIKRVFLIATSPAESAWGIAIHTAQRLAIEADPGWKEHHAAAGANGLKAARAIGMLTYRDYAAFLASQSDPDTEKTDGFRAESYIIYQGEKLVRRFHAYSYWLLTKAMDSHQLARGRNVTPEQALQLIRQPVLVIGITSDMLCPLREQRYMKEHIPDAKLIEIDSLFGHDGFLIETAQISHHLGEWLRNN</sequence>
<feature type="active site" evidence="2">
    <location>
        <position position="317"/>
    </location>
</feature>
<keyword evidence="5" id="KW-1185">Reference proteome</keyword>
<dbReference type="Pfam" id="PF00561">
    <property type="entry name" value="Abhydrolase_1"/>
    <property type="match status" value="1"/>
</dbReference>
<dbReference type="Proteomes" id="UP001501410">
    <property type="component" value="Unassembled WGS sequence"/>
</dbReference>
<dbReference type="RefSeq" id="WP_344826280.1">
    <property type="nucleotide sequence ID" value="NZ_BAABEZ010000022.1"/>
</dbReference>
<comment type="subcellular location">
    <subcellularLocation>
        <location evidence="2">Cytoplasm</location>
    </subcellularLocation>
</comment>
<comment type="pathway">
    <text evidence="2">Amino-acid biosynthesis; L-methionine biosynthesis via de novo pathway; O-acetyl-L-homoserine from L-homoserine: step 1/1.</text>
</comment>
<keyword evidence="2" id="KW-0486">Methionine biosynthesis</keyword>
<feature type="binding site" evidence="2">
    <location>
        <position position="199"/>
    </location>
    <ligand>
        <name>substrate</name>
    </ligand>
</feature>
<comment type="similarity">
    <text evidence="2">Belongs to the AB hydrolase superfamily. MetX family.</text>
</comment>
<feature type="domain" description="AB hydrolase-1" evidence="3">
    <location>
        <begin position="38"/>
        <end position="320"/>
    </location>
</feature>
<evidence type="ECO:0000256" key="1">
    <source>
        <dbReference type="ARBA" id="ARBA00022679"/>
    </source>
</evidence>
<reference evidence="5" key="1">
    <citation type="journal article" date="2019" name="Int. J. Syst. Evol. Microbiol.">
        <title>The Global Catalogue of Microorganisms (GCM) 10K type strain sequencing project: providing services to taxonomists for standard genome sequencing and annotation.</title>
        <authorList>
            <consortium name="The Broad Institute Genomics Platform"/>
            <consortium name="The Broad Institute Genome Sequencing Center for Infectious Disease"/>
            <person name="Wu L."/>
            <person name="Ma J."/>
        </authorList>
    </citation>
    <scope>NUCLEOTIDE SEQUENCE [LARGE SCALE GENOMIC DNA]</scope>
    <source>
        <strain evidence="5">JCM 31921</strain>
    </source>
</reference>
<accession>A0ABP8MWZ5</accession>
<protein>
    <recommendedName>
        <fullName evidence="2">Homoserine O-acetyltransferase</fullName>
        <shortName evidence="2">HAT</shortName>
        <ecNumber evidence="2">2.3.1.31</ecNumber>
    </recommendedName>
    <alternativeName>
        <fullName evidence="2">Homoserine transacetylase</fullName>
        <shortName evidence="2">HTA</shortName>
    </alternativeName>
</protein>
<dbReference type="EMBL" id="BAABEZ010000022">
    <property type="protein sequence ID" value="GAA4455786.1"/>
    <property type="molecule type" value="Genomic_DNA"/>
</dbReference>
<gene>
    <name evidence="4" type="primary">metX</name>
    <name evidence="2" type="synonym">metXA</name>
    <name evidence="4" type="ORF">GCM10023092_20040</name>
</gene>
<dbReference type="InterPro" id="IPR000073">
    <property type="entry name" value="AB_hydrolase_1"/>
</dbReference>
<dbReference type="NCBIfam" id="TIGR01392">
    <property type="entry name" value="homoserO_Ac_trn"/>
    <property type="match status" value="1"/>
</dbReference>